<evidence type="ECO:0000256" key="1">
    <source>
        <dbReference type="SAM" id="MobiDB-lite"/>
    </source>
</evidence>
<proteinExistence type="predicted"/>
<protein>
    <submittedName>
        <fullName evidence="2">Unannotated protein</fullName>
    </submittedName>
</protein>
<accession>A0A6J6FEY1</accession>
<dbReference type="AlphaFoldDB" id="A0A6J6FEY1"/>
<reference evidence="2" key="1">
    <citation type="submission" date="2020-05" db="EMBL/GenBank/DDBJ databases">
        <authorList>
            <person name="Chiriac C."/>
            <person name="Salcher M."/>
            <person name="Ghai R."/>
            <person name="Kavagutti S V."/>
        </authorList>
    </citation>
    <scope>NUCLEOTIDE SEQUENCE</scope>
</reference>
<sequence>MSPRYRLSVSEPTTAARNAPVRSCPSIAMLTTPTRSDMIPPIAPRARGTARTTALPRMNAKGREFPAANHASSATTASNPKIRVSHNGVTRLRCANTNETTAIATSVAPRTRPTMFDATRKSGRWIRSSCLDHWNATMSVLPTTPNATRTNTANAAIRYGVFLETDTSTCENNPGVTTVLISHHLSWSVCATSPRSPWSFVAGAIGILLEQGAVPR</sequence>
<name>A0A6J6FEY1_9ZZZZ</name>
<feature type="region of interest" description="Disordered" evidence="1">
    <location>
        <begin position="32"/>
        <end position="52"/>
    </location>
</feature>
<organism evidence="2">
    <name type="scientific">freshwater metagenome</name>
    <dbReference type="NCBI Taxonomy" id="449393"/>
    <lineage>
        <taxon>unclassified sequences</taxon>
        <taxon>metagenomes</taxon>
        <taxon>ecological metagenomes</taxon>
    </lineage>
</organism>
<dbReference type="EMBL" id="CAEZTZ010000085">
    <property type="protein sequence ID" value="CAB4586887.1"/>
    <property type="molecule type" value="Genomic_DNA"/>
</dbReference>
<gene>
    <name evidence="2" type="ORF">UFOPK1767_00697</name>
</gene>
<evidence type="ECO:0000313" key="2">
    <source>
        <dbReference type="EMBL" id="CAB4586887.1"/>
    </source>
</evidence>